<evidence type="ECO:0000313" key="17">
    <source>
        <dbReference type="EMBL" id="SKB60765.1"/>
    </source>
</evidence>
<evidence type="ECO:0000313" key="18">
    <source>
        <dbReference type="Proteomes" id="UP000190852"/>
    </source>
</evidence>
<dbReference type="GO" id="GO:0055086">
    <property type="term" value="P:nucleobase-containing small molecule metabolic process"/>
    <property type="evidence" value="ECO:0007669"/>
    <property type="project" value="UniProtKB-ARBA"/>
</dbReference>
<comment type="cofactor">
    <cofactor evidence="1 14 15">
        <name>Zn(2+)</name>
        <dbReference type="ChEBI" id="CHEBI:29105"/>
    </cofactor>
</comment>
<evidence type="ECO:0000256" key="3">
    <source>
        <dbReference type="ARBA" id="ARBA00006576"/>
    </source>
</evidence>
<proteinExistence type="inferred from homology"/>
<dbReference type="PANTHER" id="PTHR11644">
    <property type="entry name" value="CYTIDINE DEAMINASE"/>
    <property type="match status" value="1"/>
</dbReference>
<dbReference type="GO" id="GO:0042802">
    <property type="term" value="F:identical protein binding"/>
    <property type="evidence" value="ECO:0007669"/>
    <property type="project" value="UniProtKB-ARBA"/>
</dbReference>
<dbReference type="EMBL" id="FUYQ01000013">
    <property type="protein sequence ID" value="SKB60765.1"/>
    <property type="molecule type" value="Genomic_DNA"/>
</dbReference>
<evidence type="ECO:0000256" key="8">
    <source>
        <dbReference type="ARBA" id="ARBA00022833"/>
    </source>
</evidence>
<evidence type="ECO:0000256" key="5">
    <source>
        <dbReference type="ARBA" id="ARBA00018266"/>
    </source>
</evidence>
<dbReference type="PANTHER" id="PTHR11644:SF2">
    <property type="entry name" value="CYTIDINE DEAMINASE"/>
    <property type="match status" value="1"/>
</dbReference>
<comment type="catalytic activity">
    <reaction evidence="10 15">
        <text>2'-deoxycytidine + H2O + H(+) = 2'-deoxyuridine + NH4(+)</text>
        <dbReference type="Rhea" id="RHEA:13433"/>
        <dbReference type="ChEBI" id="CHEBI:15377"/>
        <dbReference type="ChEBI" id="CHEBI:15378"/>
        <dbReference type="ChEBI" id="CHEBI:15698"/>
        <dbReference type="ChEBI" id="CHEBI:16450"/>
        <dbReference type="ChEBI" id="CHEBI:28938"/>
        <dbReference type="EC" id="3.5.4.5"/>
    </reaction>
</comment>
<dbReference type="SUPFAM" id="SSF53927">
    <property type="entry name" value="Cytidine deaminase-like"/>
    <property type="match status" value="1"/>
</dbReference>
<evidence type="ECO:0000256" key="13">
    <source>
        <dbReference type="PIRSR" id="PIRSR606262-2"/>
    </source>
</evidence>
<keyword evidence="7 15" id="KW-0378">Hydrolase</keyword>
<dbReference type="Proteomes" id="UP000190852">
    <property type="component" value="Unassembled WGS sequence"/>
</dbReference>
<name>A0A1T5CMM4_9BACT</name>
<dbReference type="NCBIfam" id="NF004064">
    <property type="entry name" value="PRK05578.1"/>
    <property type="match status" value="1"/>
</dbReference>
<evidence type="ECO:0000259" key="16">
    <source>
        <dbReference type="PROSITE" id="PS51747"/>
    </source>
</evidence>
<dbReference type="Pfam" id="PF00383">
    <property type="entry name" value="dCMP_cyt_deam_1"/>
    <property type="match status" value="1"/>
</dbReference>
<evidence type="ECO:0000256" key="1">
    <source>
        <dbReference type="ARBA" id="ARBA00001947"/>
    </source>
</evidence>
<dbReference type="GO" id="GO:0004126">
    <property type="term" value="F:cytidine deaminase activity"/>
    <property type="evidence" value="ECO:0007669"/>
    <property type="project" value="UniProtKB-UniRule"/>
</dbReference>
<keyword evidence="6 14" id="KW-0479">Metal-binding</keyword>
<dbReference type="InterPro" id="IPR006262">
    <property type="entry name" value="Cyt_deam_tetra"/>
</dbReference>
<dbReference type="AlphaFoldDB" id="A0A1T5CMM4"/>
<accession>A0A1T5CMM4</accession>
<dbReference type="InterPro" id="IPR050202">
    <property type="entry name" value="Cyt/Deoxycyt_deaminase"/>
</dbReference>
<dbReference type="InterPro" id="IPR016192">
    <property type="entry name" value="APOBEC/CMP_deaminase_Zn-bd"/>
</dbReference>
<dbReference type="GO" id="GO:0008270">
    <property type="term" value="F:zinc ion binding"/>
    <property type="evidence" value="ECO:0007669"/>
    <property type="project" value="UniProtKB-UniRule"/>
</dbReference>
<dbReference type="NCBIfam" id="TIGR01354">
    <property type="entry name" value="cyt_deam_tetra"/>
    <property type="match status" value="1"/>
</dbReference>
<dbReference type="PROSITE" id="PS00903">
    <property type="entry name" value="CYT_DCMP_DEAMINASES_1"/>
    <property type="match status" value="1"/>
</dbReference>
<reference evidence="18" key="1">
    <citation type="submission" date="2017-02" db="EMBL/GenBank/DDBJ databases">
        <authorList>
            <person name="Varghese N."/>
            <person name="Submissions S."/>
        </authorList>
    </citation>
    <scope>NUCLEOTIDE SEQUENCE [LARGE SCALE GENOMIC DNA]</scope>
    <source>
        <strain evidence="18">DSM 24967</strain>
    </source>
</reference>
<feature type="binding site" evidence="14">
    <location>
        <position position="113"/>
    </location>
    <ligand>
        <name>Zn(2+)</name>
        <dbReference type="ChEBI" id="CHEBI:29105"/>
        <note>catalytic</note>
    </ligand>
</feature>
<evidence type="ECO:0000256" key="9">
    <source>
        <dbReference type="ARBA" id="ARBA00032005"/>
    </source>
</evidence>
<comment type="catalytic activity">
    <reaction evidence="11 15">
        <text>cytidine + H2O + H(+) = uridine + NH4(+)</text>
        <dbReference type="Rhea" id="RHEA:16069"/>
        <dbReference type="ChEBI" id="CHEBI:15377"/>
        <dbReference type="ChEBI" id="CHEBI:15378"/>
        <dbReference type="ChEBI" id="CHEBI:16704"/>
        <dbReference type="ChEBI" id="CHEBI:17562"/>
        <dbReference type="ChEBI" id="CHEBI:28938"/>
        <dbReference type="EC" id="3.5.4.5"/>
    </reaction>
</comment>
<feature type="binding site" evidence="14">
    <location>
        <position position="72"/>
    </location>
    <ligand>
        <name>Zn(2+)</name>
        <dbReference type="ChEBI" id="CHEBI:29105"/>
        <note>catalytic</note>
    </ligand>
</feature>
<keyword evidence="8 14" id="KW-0862">Zinc</keyword>
<comment type="similarity">
    <text evidence="3 15">Belongs to the cytidine and deoxycytidylate deaminase family.</text>
</comment>
<feature type="binding site" evidence="13">
    <location>
        <begin position="61"/>
        <end position="67"/>
    </location>
    <ligand>
        <name>substrate</name>
    </ligand>
</feature>
<dbReference type="InterPro" id="IPR002125">
    <property type="entry name" value="CMP_dCMP_dom"/>
</dbReference>
<dbReference type="GO" id="GO:0005829">
    <property type="term" value="C:cytosol"/>
    <property type="evidence" value="ECO:0007669"/>
    <property type="project" value="TreeGrafter"/>
</dbReference>
<evidence type="ECO:0000256" key="6">
    <source>
        <dbReference type="ARBA" id="ARBA00022723"/>
    </source>
</evidence>
<evidence type="ECO:0000256" key="10">
    <source>
        <dbReference type="ARBA" id="ARBA00049252"/>
    </source>
</evidence>
<dbReference type="CDD" id="cd01283">
    <property type="entry name" value="cytidine_deaminase"/>
    <property type="match status" value="1"/>
</dbReference>
<keyword evidence="18" id="KW-1185">Reference proteome</keyword>
<feature type="binding site" evidence="14">
    <location>
        <position position="110"/>
    </location>
    <ligand>
        <name>Zn(2+)</name>
        <dbReference type="ChEBI" id="CHEBI:29105"/>
        <note>catalytic</note>
    </ligand>
</feature>
<protein>
    <recommendedName>
        <fullName evidence="5 15">Cytidine deaminase</fullName>
        <ecNumber evidence="4 15">3.5.4.5</ecNumber>
    </recommendedName>
    <alternativeName>
        <fullName evidence="9 15">Cytidine aminohydrolase</fullName>
    </alternativeName>
</protein>
<dbReference type="InterPro" id="IPR016193">
    <property type="entry name" value="Cytidine_deaminase-like"/>
</dbReference>
<dbReference type="Gene3D" id="3.40.140.10">
    <property type="entry name" value="Cytidine Deaminase, domain 2"/>
    <property type="match status" value="1"/>
</dbReference>
<dbReference type="GO" id="GO:0072527">
    <property type="term" value="P:pyrimidine-containing compound metabolic process"/>
    <property type="evidence" value="ECO:0007669"/>
    <property type="project" value="UniProtKB-ARBA"/>
</dbReference>
<evidence type="ECO:0000256" key="15">
    <source>
        <dbReference type="RuleBase" id="RU364006"/>
    </source>
</evidence>
<dbReference type="RefSeq" id="WP_079683492.1">
    <property type="nucleotide sequence ID" value="NZ_FUYQ01000013.1"/>
</dbReference>
<organism evidence="17 18">
    <name type="scientific">Parabacteroides chartae</name>
    <dbReference type="NCBI Taxonomy" id="1037355"/>
    <lineage>
        <taxon>Bacteria</taxon>
        <taxon>Pseudomonadati</taxon>
        <taxon>Bacteroidota</taxon>
        <taxon>Bacteroidia</taxon>
        <taxon>Bacteroidales</taxon>
        <taxon>Tannerellaceae</taxon>
        <taxon>Parabacteroides</taxon>
    </lineage>
</organism>
<gene>
    <name evidence="17" type="ORF">SAMN05660349_01984</name>
</gene>
<evidence type="ECO:0000256" key="4">
    <source>
        <dbReference type="ARBA" id="ARBA00012783"/>
    </source>
</evidence>
<dbReference type="PROSITE" id="PS51747">
    <property type="entry name" value="CYT_DCMP_DEAMINASES_2"/>
    <property type="match status" value="1"/>
</dbReference>
<evidence type="ECO:0000256" key="14">
    <source>
        <dbReference type="PIRSR" id="PIRSR606262-3"/>
    </source>
</evidence>
<dbReference type="EC" id="3.5.4.5" evidence="4 15"/>
<sequence length="159" mass="17406">MRKDRIETTITICSLHELSPRERLLCEAAYEVAKNAYAPYSQFNVGAAVLLANGQIITGSNQENAAYPSGLCAERVALFYASSHYPGIPVEVLAVTAVTAGKQVERISPCGGCRQVMKEVENRYKQPVRLLLCGREEILCLESAEDLLPLSFGESDLLL</sequence>
<evidence type="ECO:0000256" key="11">
    <source>
        <dbReference type="ARBA" id="ARBA00049558"/>
    </source>
</evidence>
<feature type="domain" description="CMP/dCMP-type deaminase" evidence="16">
    <location>
        <begin position="20"/>
        <end position="155"/>
    </location>
</feature>
<evidence type="ECO:0000256" key="12">
    <source>
        <dbReference type="PIRSR" id="PIRSR606262-1"/>
    </source>
</evidence>
<evidence type="ECO:0000256" key="7">
    <source>
        <dbReference type="ARBA" id="ARBA00022801"/>
    </source>
</evidence>
<feature type="active site" description="Proton donor" evidence="12">
    <location>
        <position position="74"/>
    </location>
</feature>
<comment type="function">
    <text evidence="2 15">This enzyme scavenges exogenous and endogenous cytidine and 2'-deoxycytidine for UMP synthesis.</text>
</comment>
<evidence type="ECO:0000256" key="2">
    <source>
        <dbReference type="ARBA" id="ARBA00003949"/>
    </source>
</evidence>